<dbReference type="Gene3D" id="2.60.40.3680">
    <property type="match status" value="1"/>
</dbReference>
<evidence type="ECO:0000256" key="1">
    <source>
        <dbReference type="SAM" id="SignalP"/>
    </source>
</evidence>
<name>A0ABN6VFW7_9HYPH</name>
<sequence length="327" mass="36909">MSRFFAGAATLAFTAAFSFPSHANDSQAETALGGLTLKHSDSIRMDSEDLYVSRDRVRVTYRFTNTSDRPIETLVAFPLPDIPPDYLDNKVFWSSLDDLKFKTTVDGKPLVHEIVQQAFFNGKDVTARLSALKIPLNYRDQSFAEALKKTPKPERDKLIAEGLLRDDSTQDAQFYTALWSLRTSVTRMQTFPANASVVVEHEYVPLLGGSVGGGLSASARKNDYFKNEQRKYCIDKEWLASFDKRMQKTGNRDIYGEIWLGYVLTTGANWKGPIGDFRLVIDKGKPDTLVSFCAEGVKKISPTQFEVRHKDFTPKKDLDILIVQWPQ</sequence>
<dbReference type="InterPro" id="IPR025538">
    <property type="entry name" value="DUF4424"/>
</dbReference>
<proteinExistence type="predicted"/>
<evidence type="ECO:0000313" key="3">
    <source>
        <dbReference type="EMBL" id="BDV34590.1"/>
    </source>
</evidence>
<feature type="domain" description="DUF4424" evidence="2">
    <location>
        <begin position="23"/>
        <end position="321"/>
    </location>
</feature>
<dbReference type="Proteomes" id="UP001317629">
    <property type="component" value="Chromosome"/>
</dbReference>
<dbReference type="EMBL" id="AP027142">
    <property type="protein sequence ID" value="BDV34590.1"/>
    <property type="molecule type" value="Genomic_DNA"/>
</dbReference>
<keyword evidence="1" id="KW-0732">Signal</keyword>
<keyword evidence="4" id="KW-1185">Reference proteome</keyword>
<feature type="chain" id="PRO_5047204925" description="DUF4424 domain-containing protein" evidence="1">
    <location>
        <begin position="24"/>
        <end position="327"/>
    </location>
</feature>
<accession>A0ABN6VFW7</accession>
<gene>
    <name evidence="3" type="ORF">SS37A_21190</name>
</gene>
<feature type="signal peptide" evidence="1">
    <location>
        <begin position="1"/>
        <end position="23"/>
    </location>
</feature>
<evidence type="ECO:0000313" key="4">
    <source>
        <dbReference type="Proteomes" id="UP001317629"/>
    </source>
</evidence>
<evidence type="ECO:0000259" key="2">
    <source>
        <dbReference type="Pfam" id="PF14415"/>
    </source>
</evidence>
<protein>
    <recommendedName>
        <fullName evidence="2">DUF4424 domain-containing protein</fullName>
    </recommendedName>
</protein>
<reference evidence="3 4" key="1">
    <citation type="journal article" date="2023" name="Int. J. Syst. Evol. Microbiol.">
        <title>Methylocystis iwaonis sp. nov., a type II methane-oxidizing bacterium from surface soil of a rice paddy field in Japan, and emended description of the genus Methylocystis (ex Whittenbury et al. 1970) Bowman et al. 1993.</title>
        <authorList>
            <person name="Kaise H."/>
            <person name="Sawadogo J.B."/>
            <person name="Alam M.S."/>
            <person name="Ueno C."/>
            <person name="Dianou D."/>
            <person name="Shinjo R."/>
            <person name="Asakawa S."/>
        </authorList>
    </citation>
    <scope>NUCLEOTIDE SEQUENCE [LARGE SCALE GENOMIC DNA]</scope>
    <source>
        <strain evidence="3 4">SS37A-Re</strain>
    </source>
</reference>
<dbReference type="Pfam" id="PF14415">
    <property type="entry name" value="DUF4424"/>
    <property type="match status" value="1"/>
</dbReference>
<organism evidence="3 4">
    <name type="scientific">Methylocystis iwaonis</name>
    <dbReference type="NCBI Taxonomy" id="2885079"/>
    <lineage>
        <taxon>Bacteria</taxon>
        <taxon>Pseudomonadati</taxon>
        <taxon>Pseudomonadota</taxon>
        <taxon>Alphaproteobacteria</taxon>
        <taxon>Hyphomicrobiales</taxon>
        <taxon>Methylocystaceae</taxon>
        <taxon>Methylocystis</taxon>
    </lineage>
</organism>
<dbReference type="RefSeq" id="WP_281927814.1">
    <property type="nucleotide sequence ID" value="NZ_AP027142.1"/>
</dbReference>